<evidence type="ECO:0000313" key="2">
    <source>
        <dbReference type="Proteomes" id="UP001054945"/>
    </source>
</evidence>
<accession>A0AAV4XEI7</accession>
<proteinExistence type="predicted"/>
<dbReference type="EMBL" id="BPLR01017533">
    <property type="protein sequence ID" value="GIY92414.1"/>
    <property type="molecule type" value="Genomic_DNA"/>
</dbReference>
<comment type="caution">
    <text evidence="1">The sequence shown here is derived from an EMBL/GenBank/DDBJ whole genome shotgun (WGS) entry which is preliminary data.</text>
</comment>
<keyword evidence="2" id="KW-1185">Reference proteome</keyword>
<dbReference type="Proteomes" id="UP001054945">
    <property type="component" value="Unassembled WGS sequence"/>
</dbReference>
<name>A0AAV4XEI7_CAEEX</name>
<protein>
    <submittedName>
        <fullName evidence="1">Uncharacterized protein</fullName>
    </submittedName>
</protein>
<dbReference type="AlphaFoldDB" id="A0AAV4XEI7"/>
<reference evidence="1 2" key="1">
    <citation type="submission" date="2021-06" db="EMBL/GenBank/DDBJ databases">
        <title>Caerostris extrusa draft genome.</title>
        <authorList>
            <person name="Kono N."/>
            <person name="Arakawa K."/>
        </authorList>
    </citation>
    <scope>NUCLEOTIDE SEQUENCE [LARGE SCALE GENOMIC DNA]</scope>
</reference>
<gene>
    <name evidence="1" type="ORF">CEXT_239441</name>
</gene>
<sequence>MHPSQYHVFPSRFTLCRRPLVIPILIPSKGITGMNVSAHGHQLPHSRSRFLPYHPPSLSVVLRKSSFYPCALDCYYHKTTAIVNRIVGLQ</sequence>
<organism evidence="1 2">
    <name type="scientific">Caerostris extrusa</name>
    <name type="common">Bark spider</name>
    <name type="synonym">Caerostris bankana</name>
    <dbReference type="NCBI Taxonomy" id="172846"/>
    <lineage>
        <taxon>Eukaryota</taxon>
        <taxon>Metazoa</taxon>
        <taxon>Ecdysozoa</taxon>
        <taxon>Arthropoda</taxon>
        <taxon>Chelicerata</taxon>
        <taxon>Arachnida</taxon>
        <taxon>Araneae</taxon>
        <taxon>Araneomorphae</taxon>
        <taxon>Entelegynae</taxon>
        <taxon>Araneoidea</taxon>
        <taxon>Araneidae</taxon>
        <taxon>Caerostris</taxon>
    </lineage>
</organism>
<evidence type="ECO:0000313" key="1">
    <source>
        <dbReference type="EMBL" id="GIY92414.1"/>
    </source>
</evidence>